<dbReference type="GeneID" id="25273708"/>
<proteinExistence type="predicted"/>
<protein>
    <submittedName>
        <fullName evidence="1">Uncharacterized protein</fullName>
    </submittedName>
</protein>
<organism evidence="1 2">
    <name type="scientific">Eimeria acervulina</name>
    <name type="common">Coccidian parasite</name>
    <dbReference type="NCBI Taxonomy" id="5801"/>
    <lineage>
        <taxon>Eukaryota</taxon>
        <taxon>Sar</taxon>
        <taxon>Alveolata</taxon>
        <taxon>Apicomplexa</taxon>
        <taxon>Conoidasida</taxon>
        <taxon>Coccidia</taxon>
        <taxon>Eucoccidiorida</taxon>
        <taxon>Eimeriorina</taxon>
        <taxon>Eimeriidae</taxon>
        <taxon>Eimeria</taxon>
    </lineage>
</organism>
<evidence type="ECO:0000313" key="1">
    <source>
        <dbReference type="EMBL" id="CDI80833.1"/>
    </source>
</evidence>
<dbReference type="VEuPathDB" id="ToxoDB:EAH_00056380"/>
<accession>U6GNH2</accession>
<dbReference type="EMBL" id="HG671358">
    <property type="protein sequence ID" value="CDI80833.1"/>
    <property type="molecule type" value="Genomic_DNA"/>
</dbReference>
<evidence type="ECO:0000313" key="2">
    <source>
        <dbReference type="Proteomes" id="UP000018050"/>
    </source>
</evidence>
<gene>
    <name evidence="1" type="ORF">EAH_00056380</name>
</gene>
<sequence>MQETAKDICHPHGDSRSEQFHAKYTLRDGTGSLKIVITIIESTINDVGVPDPRPRAFYPDGFDWSSLHFARDVACVTEEMITKLIAGAKENSSERITEKVEQTYLKGKQLGCFLGSKSHQLCPALGEFYSRSLWGGIYGRSEVKWVPLIRRVCILVGCPNTCYFYRAPHGHLLVQDGSAKPFM</sequence>
<reference evidence="1" key="1">
    <citation type="submission" date="2013-10" db="EMBL/GenBank/DDBJ databases">
        <title>Genomic analysis of the causative agents of coccidiosis in chickens.</title>
        <authorList>
            <person name="Reid A.J."/>
            <person name="Blake D."/>
            <person name="Billington K."/>
            <person name="Browne H."/>
            <person name="Dunn M."/>
            <person name="Hung S."/>
            <person name="Kawahara F."/>
            <person name="Miranda-Saavedra D."/>
            <person name="Mourier T."/>
            <person name="Nagra H."/>
            <person name="Otto T.D."/>
            <person name="Rawlings N."/>
            <person name="Sanchez A."/>
            <person name="Sanders M."/>
            <person name="Subramaniam C."/>
            <person name="Tay Y."/>
            <person name="Dear P."/>
            <person name="Doerig C."/>
            <person name="Gruber A."/>
            <person name="Parkinson J."/>
            <person name="Shirley M."/>
            <person name="Wan K.L."/>
            <person name="Berriman M."/>
            <person name="Tomley F."/>
            <person name="Pain A."/>
        </authorList>
    </citation>
    <scope>NUCLEOTIDE SEQUENCE</scope>
    <source>
        <strain evidence="1">Houghton</strain>
    </source>
</reference>
<dbReference type="RefSeq" id="XP_013249262.1">
    <property type="nucleotide sequence ID" value="XM_013393808.1"/>
</dbReference>
<reference evidence="1" key="2">
    <citation type="submission" date="2013-10" db="EMBL/GenBank/DDBJ databases">
        <authorList>
            <person name="Aslett M."/>
        </authorList>
    </citation>
    <scope>NUCLEOTIDE SEQUENCE</scope>
    <source>
        <strain evidence="1">Houghton</strain>
    </source>
</reference>
<dbReference type="AlphaFoldDB" id="U6GNH2"/>
<keyword evidence="2" id="KW-1185">Reference proteome</keyword>
<name>U6GNH2_EIMAC</name>
<dbReference type="Proteomes" id="UP000018050">
    <property type="component" value="Unassembled WGS sequence"/>
</dbReference>